<dbReference type="Pfam" id="PF00388">
    <property type="entry name" value="PI-PLC-X"/>
    <property type="match status" value="1"/>
</dbReference>
<keyword evidence="9 15" id="KW-0442">Lipid degradation</keyword>
<organism evidence="19 20">
    <name type="scientific">Climacteris rufus</name>
    <name type="common">rufous treecreeper</name>
    <dbReference type="NCBI Taxonomy" id="47695"/>
    <lineage>
        <taxon>Eukaryota</taxon>
        <taxon>Metazoa</taxon>
        <taxon>Chordata</taxon>
        <taxon>Craniata</taxon>
        <taxon>Vertebrata</taxon>
        <taxon>Euteleostomi</taxon>
        <taxon>Archelosauria</taxon>
        <taxon>Archosauria</taxon>
        <taxon>Dinosauria</taxon>
        <taxon>Saurischia</taxon>
        <taxon>Theropoda</taxon>
        <taxon>Coelurosauria</taxon>
        <taxon>Aves</taxon>
        <taxon>Neognathae</taxon>
        <taxon>Neoaves</taxon>
        <taxon>Telluraves</taxon>
        <taxon>Australaves</taxon>
        <taxon>Passeriformes</taxon>
        <taxon>Climacteridae</taxon>
        <taxon>Climacteris</taxon>
    </lineage>
</organism>
<comment type="function">
    <text evidence="2">The production of the second messenger molecules diacylglycerol (DAG) and inositol 1,4,5-trisphosphate (IP3) is mediated by activated phosphatidylinositol-specific phospholipase C enzymes. In vitro, hydrolyzes PtdIns(4,5)P2 in a Ca(2+)-dependent manner. Triggers intracellular Ca(2+) oscillations in oocytes solely during M phase and is involved in inducing oocyte activation and initiating embryonic development up to the blastocyst stage. Is therefore a strong candidate for the egg-activating soluble sperm factor that is transferred from the sperm into the egg cytoplasm following gamete membrane fusion. May exert an inhibitory effect on phospholipase-C-coupled processes that depend on calcium ions and protein kinase C, including CFTR trafficking and function.</text>
</comment>
<evidence type="ECO:0000259" key="17">
    <source>
        <dbReference type="PROSITE" id="PS50004"/>
    </source>
</evidence>
<comment type="subcellular location">
    <subcellularLocation>
        <location evidence="4">Cytoplasm</location>
        <location evidence="4">Perinuclear region</location>
    </subcellularLocation>
    <subcellularLocation>
        <location evidence="3">Nucleus</location>
    </subcellularLocation>
</comment>
<dbReference type="Proteomes" id="UP000580879">
    <property type="component" value="Unassembled WGS sequence"/>
</dbReference>
<dbReference type="GO" id="GO:0035556">
    <property type="term" value="P:intracellular signal transduction"/>
    <property type="evidence" value="ECO:0007669"/>
    <property type="project" value="InterPro"/>
</dbReference>
<dbReference type="InterPro" id="IPR001711">
    <property type="entry name" value="PLipase_C_Pinositol-sp_Y"/>
</dbReference>
<dbReference type="PROSITE" id="PS50007">
    <property type="entry name" value="PIPLC_X_DOMAIN"/>
    <property type="match status" value="1"/>
</dbReference>
<evidence type="ECO:0000256" key="16">
    <source>
        <dbReference type="SAM" id="MobiDB-lite"/>
    </source>
</evidence>
<dbReference type="PRINTS" id="PR00390">
    <property type="entry name" value="PHPHLIPASEC"/>
</dbReference>
<dbReference type="FunFam" id="3.20.20.190:FF:000039">
    <property type="entry name" value="Phosphoinositide phospholipase C"/>
    <property type="match status" value="1"/>
</dbReference>
<dbReference type="Gene3D" id="3.20.20.190">
    <property type="entry name" value="Phosphatidylinositol (PI) phosphodiesterase"/>
    <property type="match status" value="1"/>
</dbReference>
<dbReference type="Pfam" id="PF00168">
    <property type="entry name" value="C2"/>
    <property type="match status" value="1"/>
</dbReference>
<dbReference type="InterPro" id="IPR001192">
    <property type="entry name" value="PI-PLC_fam"/>
</dbReference>
<dbReference type="SUPFAM" id="SSF49562">
    <property type="entry name" value="C2 domain (Calcium/lipid-binding domain, CaLB)"/>
    <property type="match status" value="1"/>
</dbReference>
<dbReference type="PROSITE" id="PS50008">
    <property type="entry name" value="PIPLC_Y_DOMAIN"/>
    <property type="match status" value="1"/>
</dbReference>
<evidence type="ECO:0000256" key="14">
    <source>
        <dbReference type="ARBA" id="ARBA00023674"/>
    </source>
</evidence>
<dbReference type="PANTHER" id="PTHR10336">
    <property type="entry name" value="PHOSPHOINOSITIDE-SPECIFIC PHOSPHOLIPASE C FAMILY PROTEIN"/>
    <property type="match status" value="1"/>
</dbReference>
<protein>
    <recommendedName>
        <fullName evidence="15">Phosphoinositide phospholipase C</fullName>
        <ecNumber evidence="15">3.1.4.11</ecNumber>
    </recommendedName>
</protein>
<keyword evidence="8" id="KW-0106">Calcium</keyword>
<evidence type="ECO:0000256" key="11">
    <source>
        <dbReference type="ARBA" id="ARBA00023224"/>
    </source>
</evidence>
<dbReference type="Gene3D" id="1.10.238.10">
    <property type="entry name" value="EF-hand"/>
    <property type="match status" value="1"/>
</dbReference>
<feature type="compositionally biased region" description="Polar residues" evidence="16">
    <location>
        <begin position="327"/>
        <end position="345"/>
    </location>
</feature>
<evidence type="ECO:0000256" key="15">
    <source>
        <dbReference type="RuleBase" id="RU361133"/>
    </source>
</evidence>
<feature type="non-terminal residue" evidence="19">
    <location>
        <position position="635"/>
    </location>
</feature>
<name>A0A7K6QGK7_9PASS</name>
<keyword evidence="11" id="KW-0807">Transducer</keyword>
<dbReference type="GO" id="GO:0016042">
    <property type="term" value="P:lipid catabolic process"/>
    <property type="evidence" value="ECO:0007669"/>
    <property type="project" value="UniProtKB-KW"/>
</dbReference>
<feature type="region of interest" description="Disordered" evidence="16">
    <location>
        <begin position="322"/>
        <end position="353"/>
    </location>
</feature>
<keyword evidence="6" id="KW-0963">Cytoplasm</keyword>
<evidence type="ECO:0000256" key="9">
    <source>
        <dbReference type="ARBA" id="ARBA00022963"/>
    </source>
</evidence>
<evidence type="ECO:0000256" key="7">
    <source>
        <dbReference type="ARBA" id="ARBA00022801"/>
    </source>
</evidence>
<dbReference type="EC" id="3.1.4.11" evidence="15"/>
<dbReference type="InterPro" id="IPR015359">
    <property type="entry name" value="PLC_EF-hand-like"/>
</dbReference>
<comment type="cofactor">
    <cofactor evidence="1">
        <name>Ca(2+)</name>
        <dbReference type="ChEBI" id="CHEBI:29108"/>
    </cofactor>
</comment>
<comment type="caution">
    <text evidence="19">The sequence shown here is derived from an EMBL/GenBank/DDBJ whole genome shotgun (WGS) entry which is preliminary data.</text>
</comment>
<dbReference type="SMART" id="SM00239">
    <property type="entry name" value="C2"/>
    <property type="match status" value="1"/>
</dbReference>
<dbReference type="GO" id="GO:0060470">
    <property type="term" value="P:positive regulation of cytosolic calcium ion concentration involved in egg activation"/>
    <property type="evidence" value="ECO:0007669"/>
    <property type="project" value="TreeGrafter"/>
</dbReference>
<reference evidence="19 20" key="1">
    <citation type="submission" date="2019-09" db="EMBL/GenBank/DDBJ databases">
        <title>Bird 10,000 Genomes (B10K) Project - Family phase.</title>
        <authorList>
            <person name="Zhang G."/>
        </authorList>
    </citation>
    <scope>NUCLEOTIDE SEQUENCE [LARGE SCALE GENOMIC DNA]</scope>
    <source>
        <strain evidence="19">B10K-DU-029-53</strain>
    </source>
</reference>
<keyword evidence="7 15" id="KW-0378">Hydrolase</keyword>
<dbReference type="PANTHER" id="PTHR10336:SF29">
    <property type="entry name" value="1-PHOSPHATIDYLINOSITOL 4,5-BISPHOSPHATE PHOSPHODIESTERASE ZETA-1"/>
    <property type="match status" value="1"/>
</dbReference>
<keyword evidence="13" id="KW-0278">Fertilization</keyword>
<evidence type="ECO:0000259" key="18">
    <source>
        <dbReference type="PROSITE" id="PS50008"/>
    </source>
</evidence>
<keyword evidence="12" id="KW-0539">Nucleus</keyword>
<proteinExistence type="predicted"/>
<dbReference type="InterPro" id="IPR011992">
    <property type="entry name" value="EF-hand-dom_pair"/>
</dbReference>
<accession>A0A7K6QGK7</accession>
<evidence type="ECO:0000256" key="8">
    <source>
        <dbReference type="ARBA" id="ARBA00022837"/>
    </source>
</evidence>
<evidence type="ECO:0000256" key="13">
    <source>
        <dbReference type="ARBA" id="ARBA00023279"/>
    </source>
</evidence>
<evidence type="ECO:0000256" key="1">
    <source>
        <dbReference type="ARBA" id="ARBA00001913"/>
    </source>
</evidence>
<feature type="domain" description="C2" evidence="17">
    <location>
        <begin position="491"/>
        <end position="617"/>
    </location>
</feature>
<dbReference type="OrthoDB" id="269822at2759"/>
<dbReference type="InterPro" id="IPR000909">
    <property type="entry name" value="PLipase_C_PInositol-sp_X_dom"/>
</dbReference>
<keyword evidence="5" id="KW-0217">Developmental protein</keyword>
<gene>
    <name evidence="19" type="primary">Plcz1</name>
    <name evidence="19" type="ORF">CLIRUF_R06382</name>
</gene>
<dbReference type="SMART" id="SM00148">
    <property type="entry name" value="PLCXc"/>
    <property type="match status" value="1"/>
</dbReference>
<dbReference type="Pfam" id="PF00387">
    <property type="entry name" value="PI-PLC-Y"/>
    <property type="match status" value="1"/>
</dbReference>
<comment type="catalytic activity">
    <reaction evidence="14">
        <text>a 1,2-diacyl-sn-glycero-3-phospho-(1D-myo-inositol-4,5-bisphosphate) + H2O = 1D-myo-inositol 1,4,5-trisphosphate + a 1,2-diacyl-sn-glycerol + H(+)</text>
        <dbReference type="Rhea" id="RHEA:33179"/>
        <dbReference type="ChEBI" id="CHEBI:15377"/>
        <dbReference type="ChEBI" id="CHEBI:15378"/>
        <dbReference type="ChEBI" id="CHEBI:17815"/>
        <dbReference type="ChEBI" id="CHEBI:58456"/>
        <dbReference type="ChEBI" id="CHEBI:203600"/>
        <dbReference type="EC" id="3.1.4.11"/>
    </reaction>
    <physiologicalReaction direction="left-to-right" evidence="14">
        <dbReference type="Rhea" id="RHEA:33180"/>
    </physiologicalReaction>
</comment>
<evidence type="ECO:0000256" key="6">
    <source>
        <dbReference type="ARBA" id="ARBA00022490"/>
    </source>
</evidence>
<evidence type="ECO:0000256" key="2">
    <source>
        <dbReference type="ARBA" id="ARBA00003992"/>
    </source>
</evidence>
<dbReference type="SMART" id="SM00149">
    <property type="entry name" value="PLCYc"/>
    <property type="match status" value="1"/>
</dbReference>
<feature type="domain" description="PI-PLC Y-box" evidence="18">
    <location>
        <begin position="375"/>
        <end position="491"/>
    </location>
</feature>
<keyword evidence="20" id="KW-1185">Reference proteome</keyword>
<evidence type="ECO:0000256" key="12">
    <source>
        <dbReference type="ARBA" id="ARBA00023242"/>
    </source>
</evidence>
<dbReference type="GO" id="GO:0048471">
    <property type="term" value="C:perinuclear region of cytoplasm"/>
    <property type="evidence" value="ECO:0007669"/>
    <property type="project" value="UniProtKB-SubCell"/>
</dbReference>
<dbReference type="InterPro" id="IPR000008">
    <property type="entry name" value="C2_dom"/>
</dbReference>
<evidence type="ECO:0000256" key="5">
    <source>
        <dbReference type="ARBA" id="ARBA00022473"/>
    </source>
</evidence>
<dbReference type="GO" id="GO:0004435">
    <property type="term" value="F:phosphatidylinositol-4,5-bisphosphate phospholipase C activity"/>
    <property type="evidence" value="ECO:0007669"/>
    <property type="project" value="UniProtKB-EC"/>
</dbReference>
<dbReference type="SUPFAM" id="SSF47473">
    <property type="entry name" value="EF-hand"/>
    <property type="match status" value="1"/>
</dbReference>
<sequence>TSHTWFWNLIQNDFKTGNIDLEGCMRLLEKMQIPFDEEHVKHVFKKTVDKQTGQIISMDDFKAIYRALVHRPEFQELFKAYSSDGKILPDTQLIKFLVKEQFETEANETTALEIIMKYEPIDEVRKKRQMSFEGFIRYMSSEECSIFKSQHRTVYQDMNQPLCDYFISSSHNTYLIADQLMGPSHLWGYTSALLKGCRCLEIDCWDGTNNEPIVYHGHTLTSKIPFRSVIHVIDKYAFMSSAYPLVLSLENHCSPKQQEVMADCLKNILGDKLLSSPIGGEIDMTRLPSPEALKFKVLIKNKKTGTIEEALLRMEDEYHGETEDLSESVSASDDTDETQPLQRTRTPTKRRGEYRFSHLPQKKSKVKKAKIALALSDLVVYTKSQKFVSFEHSLEHQKCYENNSIGESQARKLVRHSAEEFIAHTTRFITRIYPRGTRMSSSNYNPQEFWNVGCQMVALNFQTPGTQMELQDGKFLDNGGCGYVLKPDFLRDRNTTFTPQNVGAYSKPMSLSIRLISGHQLPPSSLSKTNKADPLVQIEIFGVPEDQARKKSSVVKSNALSPKWNETFSFNIQVPELAMIRFCVEDEVSLVNNEFLGQYTLPVMSLNTGYRNIPLLSKEGIKLESASLFAHVWYY</sequence>
<evidence type="ECO:0000256" key="4">
    <source>
        <dbReference type="ARBA" id="ARBA00004556"/>
    </source>
</evidence>
<dbReference type="InterPro" id="IPR017946">
    <property type="entry name" value="PLC-like_Pdiesterase_TIM-brl"/>
</dbReference>
<evidence type="ECO:0000256" key="10">
    <source>
        <dbReference type="ARBA" id="ARBA00023098"/>
    </source>
</evidence>
<feature type="non-terminal residue" evidence="19">
    <location>
        <position position="1"/>
    </location>
</feature>
<dbReference type="AlphaFoldDB" id="A0A7K6QGK7"/>
<evidence type="ECO:0000256" key="3">
    <source>
        <dbReference type="ARBA" id="ARBA00004123"/>
    </source>
</evidence>
<dbReference type="CDD" id="cd00275">
    <property type="entry name" value="C2_PLC_like"/>
    <property type="match status" value="1"/>
</dbReference>
<evidence type="ECO:0000313" key="20">
    <source>
        <dbReference type="Proteomes" id="UP000580879"/>
    </source>
</evidence>
<evidence type="ECO:0000313" key="19">
    <source>
        <dbReference type="EMBL" id="NWW72876.1"/>
    </source>
</evidence>
<keyword evidence="10 15" id="KW-0443">Lipid metabolism</keyword>
<dbReference type="InterPro" id="IPR035892">
    <property type="entry name" value="C2_domain_sf"/>
</dbReference>
<dbReference type="Pfam" id="PF09279">
    <property type="entry name" value="EF-hand_like"/>
    <property type="match status" value="1"/>
</dbReference>
<dbReference type="Gene3D" id="2.60.40.150">
    <property type="entry name" value="C2 domain"/>
    <property type="match status" value="1"/>
</dbReference>
<dbReference type="EMBL" id="VZRZ01002225">
    <property type="protein sequence ID" value="NWW72876.1"/>
    <property type="molecule type" value="Genomic_DNA"/>
</dbReference>
<dbReference type="FunFam" id="1.10.238.10:FF:000005">
    <property type="entry name" value="Phosphoinositide phospholipase C"/>
    <property type="match status" value="1"/>
</dbReference>
<dbReference type="GO" id="GO:0005634">
    <property type="term" value="C:nucleus"/>
    <property type="evidence" value="ECO:0007669"/>
    <property type="project" value="UniProtKB-SubCell"/>
</dbReference>
<dbReference type="SUPFAM" id="SSF51695">
    <property type="entry name" value="PLC-like phosphodiesterases"/>
    <property type="match status" value="1"/>
</dbReference>
<dbReference type="PROSITE" id="PS50004">
    <property type="entry name" value="C2"/>
    <property type="match status" value="1"/>
</dbReference>